<reference evidence="1" key="1">
    <citation type="submission" date="2023-05" db="EMBL/GenBank/DDBJ databases">
        <authorList>
            <person name="Stuckert A."/>
        </authorList>
    </citation>
    <scope>NUCLEOTIDE SEQUENCE</scope>
</reference>
<name>A0ABN9DXT9_9NEOB</name>
<evidence type="ECO:0000313" key="2">
    <source>
        <dbReference type="Proteomes" id="UP001162483"/>
    </source>
</evidence>
<organism evidence="1 2">
    <name type="scientific">Staurois parvus</name>
    <dbReference type="NCBI Taxonomy" id="386267"/>
    <lineage>
        <taxon>Eukaryota</taxon>
        <taxon>Metazoa</taxon>
        <taxon>Chordata</taxon>
        <taxon>Craniata</taxon>
        <taxon>Vertebrata</taxon>
        <taxon>Euteleostomi</taxon>
        <taxon>Amphibia</taxon>
        <taxon>Batrachia</taxon>
        <taxon>Anura</taxon>
        <taxon>Neobatrachia</taxon>
        <taxon>Ranoidea</taxon>
        <taxon>Ranidae</taxon>
        <taxon>Staurois</taxon>
    </lineage>
</organism>
<dbReference type="EMBL" id="CATNWA010014910">
    <property type="protein sequence ID" value="CAI9577344.1"/>
    <property type="molecule type" value="Genomic_DNA"/>
</dbReference>
<gene>
    <name evidence="1" type="ORF">SPARVUS_LOCUS8704518</name>
</gene>
<sequence length="49" mass="5362">MGDVFNSLRHDSLFCSFPAGGVSEVKDQYPAYGPVEVWVDTSTRAKISP</sequence>
<protein>
    <submittedName>
        <fullName evidence="1">Uncharacterized protein</fullName>
    </submittedName>
</protein>
<comment type="caution">
    <text evidence="1">The sequence shown here is derived from an EMBL/GenBank/DDBJ whole genome shotgun (WGS) entry which is preliminary data.</text>
</comment>
<keyword evidence="2" id="KW-1185">Reference proteome</keyword>
<dbReference type="Proteomes" id="UP001162483">
    <property type="component" value="Unassembled WGS sequence"/>
</dbReference>
<proteinExistence type="predicted"/>
<accession>A0ABN9DXT9</accession>
<evidence type="ECO:0000313" key="1">
    <source>
        <dbReference type="EMBL" id="CAI9577344.1"/>
    </source>
</evidence>